<name>F4S6H9_MELLP</name>
<dbReference type="AlphaFoldDB" id="F4S6H9"/>
<keyword evidence="2" id="KW-1185">Reference proteome</keyword>
<dbReference type="VEuPathDB" id="FungiDB:MELLADRAFT_112444"/>
<proteinExistence type="predicted"/>
<dbReference type="RefSeq" id="XP_007417042.1">
    <property type="nucleotide sequence ID" value="XM_007416980.1"/>
</dbReference>
<dbReference type="GeneID" id="18924686"/>
<dbReference type="EMBL" id="GL883155">
    <property type="protein sequence ID" value="EGF99756.1"/>
    <property type="molecule type" value="Genomic_DNA"/>
</dbReference>
<dbReference type="Proteomes" id="UP000001072">
    <property type="component" value="Unassembled WGS sequence"/>
</dbReference>
<protein>
    <submittedName>
        <fullName evidence="1">Uncharacterized protein</fullName>
    </submittedName>
</protein>
<organism evidence="2">
    <name type="scientific">Melampsora larici-populina (strain 98AG31 / pathotype 3-4-7)</name>
    <name type="common">Poplar leaf rust fungus</name>
    <dbReference type="NCBI Taxonomy" id="747676"/>
    <lineage>
        <taxon>Eukaryota</taxon>
        <taxon>Fungi</taxon>
        <taxon>Dikarya</taxon>
        <taxon>Basidiomycota</taxon>
        <taxon>Pucciniomycotina</taxon>
        <taxon>Pucciniomycetes</taxon>
        <taxon>Pucciniales</taxon>
        <taxon>Melampsoraceae</taxon>
        <taxon>Melampsora</taxon>
    </lineage>
</organism>
<evidence type="ECO:0000313" key="1">
    <source>
        <dbReference type="EMBL" id="EGF99756.1"/>
    </source>
</evidence>
<evidence type="ECO:0000313" key="2">
    <source>
        <dbReference type="Proteomes" id="UP000001072"/>
    </source>
</evidence>
<sequence length="119" mass="13080">MPHFLRACWCANQHPHGTSSGCFMRDASTQTMIMIIALCSCTVRKTWPVILAAHSADKKKLPSCLLEVMAMHPHVCVRRVQTGIGPVWCDVVNGDILNFALNVCQHVFEEPAPCSSFAG</sequence>
<dbReference type="KEGG" id="mlr:MELLADRAFT_112444"/>
<accession>F4S6H9</accession>
<gene>
    <name evidence="1" type="ORF">MELLADRAFT_112444</name>
</gene>
<dbReference type="PROSITE" id="PS51257">
    <property type="entry name" value="PROKAR_LIPOPROTEIN"/>
    <property type="match status" value="1"/>
</dbReference>
<reference evidence="2" key="1">
    <citation type="journal article" date="2011" name="Proc. Natl. Acad. Sci. U.S.A.">
        <title>Obligate biotrophy features unraveled by the genomic analysis of rust fungi.</title>
        <authorList>
            <person name="Duplessis S."/>
            <person name="Cuomo C.A."/>
            <person name="Lin Y.-C."/>
            <person name="Aerts A."/>
            <person name="Tisserant E."/>
            <person name="Veneault-Fourrey C."/>
            <person name="Joly D.L."/>
            <person name="Hacquard S."/>
            <person name="Amselem J."/>
            <person name="Cantarel B.L."/>
            <person name="Chiu R."/>
            <person name="Coutinho P.M."/>
            <person name="Feau N."/>
            <person name="Field M."/>
            <person name="Frey P."/>
            <person name="Gelhaye E."/>
            <person name="Goldberg J."/>
            <person name="Grabherr M.G."/>
            <person name="Kodira C.D."/>
            <person name="Kohler A."/>
            <person name="Kuees U."/>
            <person name="Lindquist E.A."/>
            <person name="Lucas S.M."/>
            <person name="Mago R."/>
            <person name="Mauceli E."/>
            <person name="Morin E."/>
            <person name="Murat C."/>
            <person name="Pangilinan J.L."/>
            <person name="Park R."/>
            <person name="Pearson M."/>
            <person name="Quesneville H."/>
            <person name="Rouhier N."/>
            <person name="Sakthikumar S."/>
            <person name="Salamov A.A."/>
            <person name="Schmutz J."/>
            <person name="Selles B."/>
            <person name="Shapiro H."/>
            <person name="Tanguay P."/>
            <person name="Tuskan G.A."/>
            <person name="Henrissat B."/>
            <person name="Van de Peer Y."/>
            <person name="Rouze P."/>
            <person name="Ellis J.G."/>
            <person name="Dodds P.N."/>
            <person name="Schein J.E."/>
            <person name="Zhong S."/>
            <person name="Hamelin R.C."/>
            <person name="Grigoriev I.V."/>
            <person name="Szabo L.J."/>
            <person name="Martin F."/>
        </authorList>
    </citation>
    <scope>NUCLEOTIDE SEQUENCE [LARGE SCALE GENOMIC DNA]</scope>
    <source>
        <strain evidence="2">98AG31 / pathotype 3-4-7</strain>
    </source>
</reference>
<dbReference type="InParanoid" id="F4S6H9"/>
<dbReference type="HOGENOM" id="CLU_2062013_0_0_1"/>